<keyword evidence="1" id="KW-0732">Signal</keyword>
<evidence type="ECO:0000256" key="1">
    <source>
        <dbReference type="SAM" id="SignalP"/>
    </source>
</evidence>
<dbReference type="AlphaFoldDB" id="A0A2S5R7V9"/>
<dbReference type="Proteomes" id="UP000239425">
    <property type="component" value="Unassembled WGS sequence"/>
</dbReference>
<sequence>MLVLSVKYKKGKKMNKLMFSVFAFVISGTAFAEESGCCTKVIHPSACCAPTVEPIPTVYRIPLKCPT</sequence>
<reference evidence="2 3" key="1">
    <citation type="submission" date="2017-11" db="EMBL/GenBank/DDBJ databases">
        <title>Comparative genomic analysis of Holospora spp., intranuclear symbionts of paramecia.</title>
        <authorList>
            <person name="Garushyants S.K."/>
            <person name="Beliavskaya A."/>
            <person name="Malko D.B."/>
            <person name="Logacheva M.D."/>
            <person name="Rautian M.S."/>
            <person name="Gelfand M.S."/>
        </authorList>
    </citation>
    <scope>NUCLEOTIDE SEQUENCE [LARGE SCALE GENOMIC DNA]</scope>
    <source>
        <strain evidence="3">02AZ16</strain>
    </source>
</reference>
<gene>
    <name evidence="2" type="ORF">HCUR_01177</name>
</gene>
<feature type="chain" id="PRO_5015503701" evidence="1">
    <location>
        <begin position="33"/>
        <end position="67"/>
    </location>
</feature>
<accession>A0A2S5R7V9</accession>
<comment type="caution">
    <text evidence="2">The sequence shown here is derived from an EMBL/GenBank/DDBJ whole genome shotgun (WGS) entry which is preliminary data.</text>
</comment>
<feature type="signal peptide" evidence="1">
    <location>
        <begin position="1"/>
        <end position="32"/>
    </location>
</feature>
<protein>
    <submittedName>
        <fullName evidence="2">Uncharacterized protein</fullName>
    </submittedName>
</protein>
<organism evidence="2 3">
    <name type="scientific">Holospora curviuscula</name>
    <dbReference type="NCBI Taxonomy" id="1082868"/>
    <lineage>
        <taxon>Bacteria</taxon>
        <taxon>Pseudomonadati</taxon>
        <taxon>Pseudomonadota</taxon>
        <taxon>Alphaproteobacteria</taxon>
        <taxon>Holosporales</taxon>
        <taxon>Holosporaceae</taxon>
        <taxon>Holospora</taxon>
    </lineage>
</organism>
<name>A0A2S5R7V9_9PROT</name>
<dbReference type="EMBL" id="PHHC01000106">
    <property type="protein sequence ID" value="PPE03383.1"/>
    <property type="molecule type" value="Genomic_DNA"/>
</dbReference>
<evidence type="ECO:0000313" key="2">
    <source>
        <dbReference type="EMBL" id="PPE03383.1"/>
    </source>
</evidence>
<proteinExistence type="predicted"/>
<evidence type="ECO:0000313" key="3">
    <source>
        <dbReference type="Proteomes" id="UP000239425"/>
    </source>
</evidence>
<keyword evidence="3" id="KW-1185">Reference proteome</keyword>